<gene>
    <name evidence="2" type="ORF">LAESUDRAFT_9403</name>
</gene>
<evidence type="ECO:0000313" key="3">
    <source>
        <dbReference type="Proteomes" id="UP000076871"/>
    </source>
</evidence>
<dbReference type="Proteomes" id="UP000076871">
    <property type="component" value="Unassembled WGS sequence"/>
</dbReference>
<reference evidence="2 3" key="1">
    <citation type="journal article" date="2016" name="Mol. Biol. Evol.">
        <title>Comparative Genomics of Early-Diverging Mushroom-Forming Fungi Provides Insights into the Origins of Lignocellulose Decay Capabilities.</title>
        <authorList>
            <person name="Nagy L.G."/>
            <person name="Riley R."/>
            <person name="Tritt A."/>
            <person name="Adam C."/>
            <person name="Daum C."/>
            <person name="Floudas D."/>
            <person name="Sun H."/>
            <person name="Yadav J.S."/>
            <person name="Pangilinan J."/>
            <person name="Larsson K.H."/>
            <person name="Matsuura K."/>
            <person name="Barry K."/>
            <person name="Labutti K."/>
            <person name="Kuo R."/>
            <person name="Ohm R.A."/>
            <person name="Bhattacharya S.S."/>
            <person name="Shirouzu T."/>
            <person name="Yoshinaga Y."/>
            <person name="Martin F.M."/>
            <person name="Grigoriev I.V."/>
            <person name="Hibbett D.S."/>
        </authorList>
    </citation>
    <scope>NUCLEOTIDE SEQUENCE [LARGE SCALE GENOMIC DNA]</scope>
    <source>
        <strain evidence="2 3">93-53</strain>
    </source>
</reference>
<dbReference type="GeneID" id="63831910"/>
<proteinExistence type="predicted"/>
<dbReference type="RefSeq" id="XP_040770138.1">
    <property type="nucleotide sequence ID" value="XM_040914883.1"/>
</dbReference>
<protein>
    <submittedName>
        <fullName evidence="2">Uncharacterized protein</fullName>
    </submittedName>
</protein>
<evidence type="ECO:0000256" key="1">
    <source>
        <dbReference type="SAM" id="MobiDB-lite"/>
    </source>
</evidence>
<organism evidence="2 3">
    <name type="scientific">Laetiporus sulphureus 93-53</name>
    <dbReference type="NCBI Taxonomy" id="1314785"/>
    <lineage>
        <taxon>Eukaryota</taxon>
        <taxon>Fungi</taxon>
        <taxon>Dikarya</taxon>
        <taxon>Basidiomycota</taxon>
        <taxon>Agaricomycotina</taxon>
        <taxon>Agaricomycetes</taxon>
        <taxon>Polyporales</taxon>
        <taxon>Laetiporus</taxon>
    </lineage>
</organism>
<evidence type="ECO:0000313" key="2">
    <source>
        <dbReference type="EMBL" id="KZT12628.1"/>
    </source>
</evidence>
<feature type="region of interest" description="Disordered" evidence="1">
    <location>
        <begin position="49"/>
        <end position="77"/>
    </location>
</feature>
<name>A0A165I5R8_9APHY</name>
<feature type="compositionally biased region" description="Basic and acidic residues" evidence="1">
    <location>
        <begin position="54"/>
        <end position="70"/>
    </location>
</feature>
<keyword evidence="3" id="KW-1185">Reference proteome</keyword>
<dbReference type="AlphaFoldDB" id="A0A165I5R8"/>
<sequence>MTPRTPAGYRGGGIWNDRGRKGRAPSCRTEDECTRRHKTEGNYYLDPVFIPRTTHVDRQDGEEREHEGKEGNCIMKKRGNKRHIPRFESALNDLRFANIFATGLLESVCQRPWNDWRRNSPGLCFVKSAEKRSTSSNPRIMPHQVVTKPLKL</sequence>
<accession>A0A165I5R8</accession>
<feature type="region of interest" description="Disordered" evidence="1">
    <location>
        <begin position="1"/>
        <end position="29"/>
    </location>
</feature>
<dbReference type="InParanoid" id="A0A165I5R8"/>
<dbReference type="EMBL" id="KV427605">
    <property type="protein sequence ID" value="KZT12628.1"/>
    <property type="molecule type" value="Genomic_DNA"/>
</dbReference>